<protein>
    <submittedName>
        <fullName evidence="2">Uncharacterized protein</fullName>
    </submittedName>
</protein>
<reference evidence="2" key="2">
    <citation type="submission" date="2012-06" db="EMBL/GenBank/DDBJ databases">
        <authorList>
            <person name="Yu Y."/>
            <person name="Currie J."/>
            <person name="Lomeli R."/>
            <person name="Angelova A."/>
            <person name="Collura K."/>
            <person name="Wissotski M."/>
            <person name="Campos D."/>
            <person name="Kudrna D."/>
            <person name="Golser W."/>
            <person name="Ashely E."/>
            <person name="Descour A."/>
            <person name="Fernandes J."/>
            <person name="Soderlund C."/>
            <person name="Walbot V."/>
        </authorList>
    </citation>
    <scope>NUCLEOTIDE SEQUENCE</scope>
    <source>
        <strain evidence="2">B73</strain>
    </source>
</reference>
<proteinExistence type="evidence at transcript level"/>
<feature type="region of interest" description="Disordered" evidence="1">
    <location>
        <begin position="38"/>
        <end position="81"/>
    </location>
</feature>
<sequence>MAGPGSCPFTAVMTRGGWQSWLTERFPTLKVCSTIEASATQQQASTNKATLGPRGKASGDNQGRGAMPSPPELASNDDGQRHTEQLKIWLMISRSYAR</sequence>
<dbReference type="AlphaFoldDB" id="C4J6T1"/>
<reference evidence="2" key="1">
    <citation type="journal article" date="2009" name="PLoS Genet.">
        <title>Sequencing, mapping, and analysis of 27,455 maize full-length cDNAs.</title>
        <authorList>
            <person name="Soderlund C."/>
            <person name="Descour A."/>
            <person name="Kudrna D."/>
            <person name="Bomhoff M."/>
            <person name="Boyd L."/>
            <person name="Currie J."/>
            <person name="Angelova A."/>
            <person name="Collura K."/>
            <person name="Wissotski M."/>
            <person name="Ashley E."/>
            <person name="Morrow D."/>
            <person name="Fernandes J."/>
            <person name="Walbot V."/>
            <person name="Yu Y."/>
        </authorList>
    </citation>
    <scope>NUCLEOTIDE SEQUENCE</scope>
    <source>
        <strain evidence="2">B73</strain>
    </source>
</reference>
<name>C4J6T1_MAIZE</name>
<dbReference type="EMBL" id="BT086528">
    <property type="protein sequence ID" value="ACR36881.1"/>
    <property type="molecule type" value="mRNA"/>
</dbReference>
<accession>C4J6T1</accession>
<evidence type="ECO:0000256" key="1">
    <source>
        <dbReference type="SAM" id="MobiDB-lite"/>
    </source>
</evidence>
<feature type="compositionally biased region" description="Polar residues" evidence="1">
    <location>
        <begin position="38"/>
        <end position="49"/>
    </location>
</feature>
<organism evidence="2">
    <name type="scientific">Zea mays</name>
    <name type="common">Maize</name>
    <dbReference type="NCBI Taxonomy" id="4577"/>
    <lineage>
        <taxon>Eukaryota</taxon>
        <taxon>Viridiplantae</taxon>
        <taxon>Streptophyta</taxon>
        <taxon>Embryophyta</taxon>
        <taxon>Tracheophyta</taxon>
        <taxon>Spermatophyta</taxon>
        <taxon>Magnoliopsida</taxon>
        <taxon>Liliopsida</taxon>
        <taxon>Poales</taxon>
        <taxon>Poaceae</taxon>
        <taxon>PACMAD clade</taxon>
        <taxon>Panicoideae</taxon>
        <taxon>Andropogonodae</taxon>
        <taxon>Andropogoneae</taxon>
        <taxon>Tripsacinae</taxon>
        <taxon>Zea</taxon>
    </lineage>
</organism>
<evidence type="ECO:0000313" key="2">
    <source>
        <dbReference type="EMBL" id="ACR36881.1"/>
    </source>
</evidence>